<dbReference type="Proteomes" id="UP000465108">
    <property type="component" value="Segment"/>
</dbReference>
<organism evidence="1 2">
    <name type="scientific">Flavobacterium phage vB_FspS_mymlan6-1</name>
    <dbReference type="NCBI Taxonomy" id="2686266"/>
    <lineage>
        <taxon>Viruses</taxon>
        <taxon>Duplodnaviria</taxon>
        <taxon>Heunggongvirae</taxon>
        <taxon>Uroviricota</taxon>
        <taxon>Caudoviricetes</taxon>
        <taxon>Muminvirus</taxon>
        <taxon>Muminvirus mymlan</taxon>
    </lineage>
</organism>
<gene>
    <name evidence="1" type="ORF">mymlan61_gp002</name>
</gene>
<dbReference type="EMBL" id="MN812227">
    <property type="protein sequence ID" value="QHB40076.1"/>
    <property type="molecule type" value="Genomic_DNA"/>
</dbReference>
<evidence type="ECO:0000313" key="2">
    <source>
        <dbReference type="Proteomes" id="UP000465108"/>
    </source>
</evidence>
<sequence length="48" mass="5618">MKIQIEAYGKKHTFESDYDDFTTSEIIEIITNLLISAGYDYKNIKDEL</sequence>
<name>A0A6B9LDT8_9CAUD</name>
<protein>
    <submittedName>
        <fullName evidence="1">Uncharacterized protein</fullName>
    </submittedName>
</protein>
<evidence type="ECO:0000313" key="1">
    <source>
        <dbReference type="EMBL" id="QHB40076.1"/>
    </source>
</evidence>
<proteinExistence type="predicted"/>
<keyword evidence="2" id="KW-1185">Reference proteome</keyword>
<accession>A0A6B9LDT8</accession>
<reference evidence="1 2" key="1">
    <citation type="journal article" date="2020" name="Viruses">
        <title>Diversity and Host Interactions Among Virulent and Temperate Baltic Sea Flavobacterium Phages.</title>
        <authorList>
            <person name="Nilsson E."/>
            <person name="Bayfield O.W."/>
            <person name="Lundin D."/>
            <person name="Antson A.A."/>
            <person name="Holmfeldt K."/>
        </authorList>
    </citation>
    <scope>NUCLEOTIDE SEQUENCE [LARGE SCALE GENOMIC DNA]</scope>
</reference>